<feature type="domain" description="RNA-binding S4" evidence="7">
    <location>
        <begin position="15"/>
        <end position="79"/>
    </location>
</feature>
<gene>
    <name evidence="8" type="ORF">HMPREF9453_00867</name>
</gene>
<dbReference type="eggNOG" id="COG0564">
    <property type="taxonomic scope" value="Bacteria"/>
</dbReference>
<comment type="function">
    <text evidence="6">Responsible for synthesis of pseudouridine from uracil.</text>
</comment>
<dbReference type="PATRIC" id="fig|742743.3.peg.884"/>
<dbReference type="InterPro" id="IPR050188">
    <property type="entry name" value="RluA_PseudoU_synthase"/>
</dbReference>
<dbReference type="CDD" id="cd00165">
    <property type="entry name" value="S4"/>
    <property type="match status" value="1"/>
</dbReference>
<evidence type="ECO:0000256" key="5">
    <source>
        <dbReference type="PROSITE-ProRule" id="PRU00182"/>
    </source>
</evidence>
<feature type="active site" evidence="4">
    <location>
        <position position="140"/>
    </location>
</feature>
<evidence type="ECO:0000256" key="3">
    <source>
        <dbReference type="ARBA" id="ARBA00023235"/>
    </source>
</evidence>
<dbReference type="Proteomes" id="UP000003277">
    <property type="component" value="Unassembled WGS sequence"/>
</dbReference>
<dbReference type="PANTHER" id="PTHR21600">
    <property type="entry name" value="MITOCHONDRIAL RNA PSEUDOURIDINE SYNTHASE"/>
    <property type="match status" value="1"/>
</dbReference>
<dbReference type="SUPFAM" id="SSF55174">
    <property type="entry name" value="Alpha-L RNA-binding motif"/>
    <property type="match status" value="1"/>
</dbReference>
<dbReference type="InterPro" id="IPR006145">
    <property type="entry name" value="PsdUridine_synth_RsuA/RluA"/>
</dbReference>
<dbReference type="STRING" id="742743.HMPREF9453_00867"/>
<dbReference type="InterPro" id="IPR020103">
    <property type="entry name" value="PsdUridine_synth_cat_dom_sf"/>
</dbReference>
<dbReference type="GO" id="GO:0000455">
    <property type="term" value="P:enzyme-directed rRNA pseudouridine synthesis"/>
    <property type="evidence" value="ECO:0007669"/>
    <property type="project" value="TreeGrafter"/>
</dbReference>
<evidence type="ECO:0000256" key="4">
    <source>
        <dbReference type="PIRSR" id="PIRSR606225-1"/>
    </source>
</evidence>
<dbReference type="AlphaFoldDB" id="H1CZS9"/>
<dbReference type="InterPro" id="IPR006225">
    <property type="entry name" value="PsdUridine_synth_RluC/D"/>
</dbReference>
<dbReference type="GO" id="GO:0120159">
    <property type="term" value="F:rRNA pseudouridine synthase activity"/>
    <property type="evidence" value="ECO:0007669"/>
    <property type="project" value="UniProtKB-ARBA"/>
</dbReference>
<comment type="caution">
    <text evidence="8">The sequence shown here is derived from an EMBL/GenBank/DDBJ whole genome shotgun (WGS) entry which is preliminary data.</text>
</comment>
<reference evidence="8 9" key="1">
    <citation type="submission" date="2011-11" db="EMBL/GenBank/DDBJ databases">
        <title>The Genome Sequence of Dialister succinatiphilus YIT 11850.</title>
        <authorList>
            <consortium name="The Broad Institute Genome Sequencing Platform"/>
            <person name="Earl A."/>
            <person name="Ward D."/>
            <person name="Feldgarden M."/>
            <person name="Gevers D."/>
            <person name="Morotomi M."/>
            <person name="Young S.K."/>
            <person name="Zeng Q."/>
            <person name="Gargeya S."/>
            <person name="Fitzgerald M."/>
            <person name="Haas B."/>
            <person name="Abouelleil A."/>
            <person name="Alvarado L."/>
            <person name="Arachchi H.M."/>
            <person name="Berlin A."/>
            <person name="Brown A."/>
            <person name="Chapman S.B."/>
            <person name="Dunbar C."/>
            <person name="Gearin G."/>
            <person name="Goldberg J."/>
            <person name="Griggs A."/>
            <person name="Gujja S."/>
            <person name="Heiman D."/>
            <person name="Howarth C."/>
            <person name="Lui A."/>
            <person name="MacDonald P.J.P."/>
            <person name="Montmayeur A."/>
            <person name="Murphy C."/>
            <person name="Neiman D."/>
            <person name="Pearson M."/>
            <person name="Priest M."/>
            <person name="Roberts A."/>
            <person name="Saif S."/>
            <person name="Shea T."/>
            <person name="Sisk P."/>
            <person name="Stolte C."/>
            <person name="Sykes S."/>
            <person name="Wortman J."/>
            <person name="Nusbaum C."/>
            <person name="Birren B."/>
        </authorList>
    </citation>
    <scope>NUCLEOTIDE SEQUENCE [LARGE SCALE GENOMIC DNA]</scope>
    <source>
        <strain evidence="8 9">YIT 11850</strain>
    </source>
</reference>
<proteinExistence type="inferred from homology"/>
<sequence>MNQITCHITEKEEGTRLDKVLQDASGLTRSEVQNQMKEGRALLSSGKMLRPNYHVKAGDEISFSWEEKKELTLVPQDLPLQILYEDEDMIVINKARGMVVHPGFGNPDGTLANGLLYHCGPSLLTACEDPIRPGIVHRLDKDTSGVMVAAKSARAFPVLKEEIRAHEAQRHYLALVHGQMEGNTGVIRLPLGRSVKDRMKWDVQPKTGKPAVTHYRVEEFMPGYSFLELKLETGRTHQIRVHMAYIGHPVVNDPLYGWKKDHFPIEGQALHSWTLDLTHPVTGKPMHFEAPVPEDLKRCLSMARKGEV</sequence>
<dbReference type="InterPro" id="IPR006224">
    <property type="entry name" value="PsdUridine_synth_RluA-like_CS"/>
</dbReference>
<name>H1CZS9_9FIRM</name>
<dbReference type="PROSITE" id="PS50889">
    <property type="entry name" value="S4"/>
    <property type="match status" value="1"/>
</dbReference>
<dbReference type="InterPro" id="IPR002942">
    <property type="entry name" value="S4_RNA-bd"/>
</dbReference>
<dbReference type="EMBL" id="ADLT01000019">
    <property type="protein sequence ID" value="EHO63167.1"/>
    <property type="molecule type" value="Genomic_DNA"/>
</dbReference>
<dbReference type="PANTHER" id="PTHR21600:SF44">
    <property type="entry name" value="RIBOSOMAL LARGE SUBUNIT PSEUDOURIDINE SYNTHASE D"/>
    <property type="match status" value="1"/>
</dbReference>
<dbReference type="PROSITE" id="PS01129">
    <property type="entry name" value="PSI_RLU"/>
    <property type="match status" value="1"/>
</dbReference>
<dbReference type="OrthoDB" id="9807829at2"/>
<dbReference type="GO" id="GO:0003723">
    <property type="term" value="F:RNA binding"/>
    <property type="evidence" value="ECO:0007669"/>
    <property type="project" value="UniProtKB-KW"/>
</dbReference>
<evidence type="ECO:0000313" key="9">
    <source>
        <dbReference type="Proteomes" id="UP000003277"/>
    </source>
</evidence>
<evidence type="ECO:0000259" key="7">
    <source>
        <dbReference type="SMART" id="SM00363"/>
    </source>
</evidence>
<evidence type="ECO:0000256" key="6">
    <source>
        <dbReference type="RuleBase" id="RU362028"/>
    </source>
</evidence>
<dbReference type="Gene3D" id="3.10.290.10">
    <property type="entry name" value="RNA-binding S4 domain"/>
    <property type="match status" value="1"/>
</dbReference>
<protein>
    <recommendedName>
        <fullName evidence="6">Pseudouridine synthase</fullName>
        <ecNumber evidence="6">5.4.99.-</ecNumber>
    </recommendedName>
</protein>
<dbReference type="HOGENOM" id="CLU_016902_4_1_9"/>
<keyword evidence="5" id="KW-0694">RNA-binding</keyword>
<dbReference type="Pfam" id="PF00849">
    <property type="entry name" value="PseudoU_synth_2"/>
    <property type="match status" value="1"/>
</dbReference>
<accession>H1CZS9</accession>
<evidence type="ECO:0000256" key="1">
    <source>
        <dbReference type="ARBA" id="ARBA00000073"/>
    </source>
</evidence>
<evidence type="ECO:0000313" key="8">
    <source>
        <dbReference type="EMBL" id="EHO63167.1"/>
    </source>
</evidence>
<organism evidence="8 9">
    <name type="scientific">Dialister succinatiphilus YIT 11850</name>
    <dbReference type="NCBI Taxonomy" id="742743"/>
    <lineage>
        <taxon>Bacteria</taxon>
        <taxon>Bacillati</taxon>
        <taxon>Bacillota</taxon>
        <taxon>Negativicutes</taxon>
        <taxon>Veillonellales</taxon>
        <taxon>Veillonellaceae</taxon>
        <taxon>Dialister</taxon>
    </lineage>
</organism>
<keyword evidence="3 6" id="KW-0413">Isomerase</keyword>
<dbReference type="CDD" id="cd02869">
    <property type="entry name" value="PseudoU_synth_RluA_like"/>
    <property type="match status" value="1"/>
</dbReference>
<dbReference type="InterPro" id="IPR036986">
    <property type="entry name" value="S4_RNA-bd_sf"/>
</dbReference>
<dbReference type="EC" id="5.4.99.-" evidence="6"/>
<dbReference type="SMART" id="SM00363">
    <property type="entry name" value="S4"/>
    <property type="match status" value="1"/>
</dbReference>
<comment type="catalytic activity">
    <reaction evidence="1 6">
        <text>a uridine in RNA = a pseudouridine in RNA</text>
        <dbReference type="Rhea" id="RHEA:48348"/>
        <dbReference type="Rhea" id="RHEA-COMP:12068"/>
        <dbReference type="Rhea" id="RHEA-COMP:12069"/>
        <dbReference type="ChEBI" id="CHEBI:65314"/>
        <dbReference type="ChEBI" id="CHEBI:65315"/>
    </reaction>
</comment>
<dbReference type="RefSeq" id="WP_008859371.1">
    <property type="nucleotide sequence ID" value="NZ_JH591187.1"/>
</dbReference>
<dbReference type="SUPFAM" id="SSF55120">
    <property type="entry name" value="Pseudouridine synthase"/>
    <property type="match status" value="1"/>
</dbReference>
<dbReference type="Gene3D" id="3.30.2350.10">
    <property type="entry name" value="Pseudouridine synthase"/>
    <property type="match status" value="1"/>
</dbReference>
<dbReference type="NCBIfam" id="TIGR00005">
    <property type="entry name" value="rluA_subfam"/>
    <property type="match status" value="1"/>
</dbReference>
<keyword evidence="9" id="KW-1185">Reference proteome</keyword>
<comment type="similarity">
    <text evidence="2 6">Belongs to the pseudouridine synthase RluA family.</text>
</comment>
<evidence type="ECO:0000256" key="2">
    <source>
        <dbReference type="ARBA" id="ARBA00010876"/>
    </source>
</evidence>